<gene>
    <name evidence="1" type="ORF">MM171A00153_0051</name>
    <name evidence="2" type="ORF">MM171B00165_0014</name>
</gene>
<evidence type="ECO:0000313" key="1">
    <source>
        <dbReference type="EMBL" id="QJB01032.1"/>
    </source>
</evidence>
<proteinExistence type="predicted"/>
<name>A0A6M3M813_9ZZZZ</name>
<sequence length="108" mass="11890">MASRKPEVVPKQVYRTTAEAIEDGWPEEIKGTALRLADYNLLAHLGRGMIRANPARDGQEVVRFSVSAFQRMCEVAGGSWHVMQDYTLGTGLSFPNRLAAQPMIEGVA</sequence>
<dbReference type="AlphaFoldDB" id="A0A6M3M813"/>
<protein>
    <submittedName>
        <fullName evidence="1">Uncharacterized protein</fullName>
    </submittedName>
</protein>
<accession>A0A6M3M813</accession>
<dbReference type="EMBL" id="MT143891">
    <property type="protein sequence ID" value="QJB04838.1"/>
    <property type="molecule type" value="Genomic_DNA"/>
</dbReference>
<evidence type="ECO:0000313" key="2">
    <source>
        <dbReference type="EMBL" id="QJB04838.1"/>
    </source>
</evidence>
<reference evidence="1" key="1">
    <citation type="submission" date="2020-03" db="EMBL/GenBank/DDBJ databases">
        <title>The deep terrestrial virosphere.</title>
        <authorList>
            <person name="Holmfeldt K."/>
            <person name="Nilsson E."/>
            <person name="Simone D."/>
            <person name="Lopez-Fernandez M."/>
            <person name="Wu X."/>
            <person name="de Brujin I."/>
            <person name="Lundin D."/>
            <person name="Andersson A."/>
            <person name="Bertilsson S."/>
            <person name="Dopson M."/>
        </authorList>
    </citation>
    <scope>NUCLEOTIDE SEQUENCE</scope>
    <source>
        <strain evidence="1">MM171A00153</strain>
        <strain evidence="2">MM171B00165</strain>
    </source>
</reference>
<organism evidence="1">
    <name type="scientific">viral metagenome</name>
    <dbReference type="NCBI Taxonomy" id="1070528"/>
    <lineage>
        <taxon>unclassified sequences</taxon>
        <taxon>metagenomes</taxon>
        <taxon>organismal metagenomes</taxon>
    </lineage>
</organism>
<dbReference type="EMBL" id="MT143704">
    <property type="protein sequence ID" value="QJB01032.1"/>
    <property type="molecule type" value="Genomic_DNA"/>
</dbReference>